<dbReference type="Proteomes" id="UP000053201">
    <property type="component" value="Unassembled WGS sequence"/>
</dbReference>
<dbReference type="EMBL" id="KQ257458">
    <property type="protein sequence ID" value="KNC99415.1"/>
    <property type="molecule type" value="Genomic_DNA"/>
</dbReference>
<evidence type="ECO:0000313" key="5">
    <source>
        <dbReference type="EMBL" id="KNC99415.1"/>
    </source>
</evidence>
<gene>
    <name evidence="5" type="ORF">SPPG_05656</name>
</gene>
<feature type="region of interest" description="Disordered" evidence="3">
    <location>
        <begin position="1"/>
        <end position="36"/>
    </location>
</feature>
<dbReference type="SUPFAM" id="SSF50729">
    <property type="entry name" value="PH domain-like"/>
    <property type="match status" value="1"/>
</dbReference>
<feature type="region of interest" description="Disordered" evidence="3">
    <location>
        <begin position="460"/>
        <end position="631"/>
    </location>
</feature>
<accession>A0A0L0HD39</accession>
<evidence type="ECO:0000313" key="6">
    <source>
        <dbReference type="Proteomes" id="UP000053201"/>
    </source>
</evidence>
<dbReference type="VEuPathDB" id="FungiDB:SPPG_05656"/>
<dbReference type="InterPro" id="IPR046869">
    <property type="entry name" value="SLM1/RGC1-like_PH"/>
</dbReference>
<dbReference type="InterPro" id="IPR011993">
    <property type="entry name" value="PH-like_dom_sf"/>
</dbReference>
<organism evidence="5 6">
    <name type="scientific">Spizellomyces punctatus (strain DAOM BR117)</name>
    <dbReference type="NCBI Taxonomy" id="645134"/>
    <lineage>
        <taxon>Eukaryota</taxon>
        <taxon>Fungi</taxon>
        <taxon>Fungi incertae sedis</taxon>
        <taxon>Chytridiomycota</taxon>
        <taxon>Chytridiomycota incertae sedis</taxon>
        <taxon>Chytridiomycetes</taxon>
        <taxon>Spizellomycetales</taxon>
        <taxon>Spizellomycetaceae</taxon>
        <taxon>Spizellomyces</taxon>
    </lineage>
</organism>
<feature type="compositionally biased region" description="Low complexity" evidence="3">
    <location>
        <begin position="493"/>
        <end position="603"/>
    </location>
</feature>
<keyword evidence="1" id="KW-0597">Phosphoprotein</keyword>
<evidence type="ECO:0000256" key="3">
    <source>
        <dbReference type="SAM" id="MobiDB-lite"/>
    </source>
</evidence>
<proteinExistence type="predicted"/>
<dbReference type="SMART" id="SM00233">
    <property type="entry name" value="PH"/>
    <property type="match status" value="1"/>
</dbReference>
<protein>
    <recommendedName>
        <fullName evidence="4">PH domain-containing protein</fullName>
    </recommendedName>
</protein>
<keyword evidence="6" id="KW-1185">Reference proteome</keyword>
<reference evidence="5 6" key="1">
    <citation type="submission" date="2009-08" db="EMBL/GenBank/DDBJ databases">
        <title>The Genome Sequence of Spizellomyces punctatus strain DAOM BR117.</title>
        <authorList>
            <consortium name="The Broad Institute Genome Sequencing Platform"/>
            <person name="Russ C."/>
            <person name="Cuomo C."/>
            <person name="Shea T."/>
            <person name="Young S.K."/>
            <person name="Zeng Q."/>
            <person name="Koehrsen M."/>
            <person name="Haas B."/>
            <person name="Borodovsky M."/>
            <person name="Guigo R."/>
            <person name="Alvarado L."/>
            <person name="Berlin A."/>
            <person name="Bochicchio J."/>
            <person name="Borenstein D."/>
            <person name="Chapman S."/>
            <person name="Chen Z."/>
            <person name="Engels R."/>
            <person name="Freedman E."/>
            <person name="Gellesch M."/>
            <person name="Goldberg J."/>
            <person name="Griggs A."/>
            <person name="Gujja S."/>
            <person name="Heiman D."/>
            <person name="Hepburn T."/>
            <person name="Howarth C."/>
            <person name="Jen D."/>
            <person name="Larson L."/>
            <person name="Lewis B."/>
            <person name="Mehta T."/>
            <person name="Park D."/>
            <person name="Pearson M."/>
            <person name="Roberts A."/>
            <person name="Saif S."/>
            <person name="Shenoy N."/>
            <person name="Sisk P."/>
            <person name="Stolte C."/>
            <person name="Sykes S."/>
            <person name="Thomson T."/>
            <person name="Walk T."/>
            <person name="White J."/>
            <person name="Yandava C."/>
            <person name="Burger G."/>
            <person name="Gray M.W."/>
            <person name="Holland P.W.H."/>
            <person name="King N."/>
            <person name="Lang F.B.F."/>
            <person name="Roger A.J."/>
            <person name="Ruiz-Trillo I."/>
            <person name="Lander E."/>
            <person name="Nusbaum C."/>
        </authorList>
    </citation>
    <scope>NUCLEOTIDE SEQUENCE [LARGE SCALE GENOMIC DNA]</scope>
    <source>
        <strain evidence="5 6">DAOM BR117</strain>
    </source>
</reference>
<dbReference type="PANTHER" id="PTHR31941:SF1">
    <property type="entry name" value="CYTOSKELETAL SIGNALING PROTEIN SLM1"/>
    <property type="match status" value="1"/>
</dbReference>
<evidence type="ECO:0000259" key="4">
    <source>
        <dbReference type="PROSITE" id="PS50003"/>
    </source>
</evidence>
<dbReference type="OMA" id="QVHEENA"/>
<feature type="compositionally biased region" description="Polar residues" evidence="3">
    <location>
        <begin position="604"/>
        <end position="631"/>
    </location>
</feature>
<evidence type="ECO:0000256" key="2">
    <source>
        <dbReference type="SAM" id="Coils"/>
    </source>
</evidence>
<dbReference type="Pfam" id="PF20399">
    <property type="entry name" value="PH_20"/>
    <property type="match status" value="1"/>
</dbReference>
<sequence length="631" mass="68225">MATLESATKTGSSTDVTRSPTCYRSPSIGEGQLPPNPSDLILTRCAGWLSLIRLLILQFEDQAALEKNLSVSQQKTLRHWTSNPSRERDAAFGNSPGIGELMKCSRETCSQLSAEHDSVHKVLHSQTLPALKSLDKEVHRKMTELMEEERHRKKDKEKDELKLKQLLKTLQRTLSAGQGVVKMSPWDAGDPWLANWAVKRHLYYASHKYRSRSDNIAEIERTFGVWEKNLIKNLKSALLAYTSLDSVAAASHGATTSLQNAVNALDPDREWEAYRNRNLQDAASPFAFAEDYPGGNDPLVQLLKEGPMLRKSKVMKKWKEKWYCVSASGWLHEFPERPRLDGEEDIKPKRHIWLRSCELGPLGMGAGGVTAEEFHLTEIRENHGLFTNKRKVYKFSTNSMSESESWWNAMAQFVPYKTLAAAGTMNSTASIASTASSLTRSNQNHLMAEEMKDAHRDQPIVGQPVAPSKLPEPVPLPPAAEPGPSGVTAPVRAAQPAPTHAAPTQAAPTQAAPTHAAATHAAPAQAAPTQAAPTQAAPTQAAPTHAAPTHAAPTHAAPTQAAPTQAAPTHAAPTHAAPTHAAPTQAAPAQSTPTQAAPTQSTPVQAQGPSNQATAQPVQPVVTSLGTVENI</sequence>
<dbReference type="AlphaFoldDB" id="A0A0L0HD39"/>
<feature type="coiled-coil region" evidence="2">
    <location>
        <begin position="139"/>
        <end position="173"/>
    </location>
</feature>
<dbReference type="InterPro" id="IPR046868">
    <property type="entry name" value="BAR_4"/>
</dbReference>
<feature type="domain" description="PH" evidence="4">
    <location>
        <begin position="301"/>
        <end position="415"/>
    </location>
</feature>
<feature type="compositionally biased region" description="Pro residues" evidence="3">
    <location>
        <begin position="470"/>
        <end position="481"/>
    </location>
</feature>
<dbReference type="Gene3D" id="2.30.29.30">
    <property type="entry name" value="Pleckstrin-homology domain (PH domain)/Phosphotyrosine-binding domain (PTB)"/>
    <property type="match status" value="1"/>
</dbReference>
<feature type="compositionally biased region" description="Polar residues" evidence="3">
    <location>
        <begin position="1"/>
        <end position="24"/>
    </location>
</feature>
<dbReference type="PROSITE" id="PS50003">
    <property type="entry name" value="PH_DOMAIN"/>
    <property type="match status" value="1"/>
</dbReference>
<dbReference type="PANTHER" id="PTHR31941">
    <property type="entry name" value="CYTOSKELETAL SIGNALING PROTEIN SLM1"/>
    <property type="match status" value="1"/>
</dbReference>
<dbReference type="GeneID" id="27689017"/>
<evidence type="ECO:0000256" key="1">
    <source>
        <dbReference type="ARBA" id="ARBA00022553"/>
    </source>
</evidence>
<dbReference type="RefSeq" id="XP_016607455.1">
    <property type="nucleotide sequence ID" value="XM_016753866.1"/>
</dbReference>
<dbReference type="OrthoDB" id="5598057at2759"/>
<dbReference type="STRING" id="645134.A0A0L0HD39"/>
<dbReference type="Pfam" id="PF20400">
    <property type="entry name" value="BAR_4"/>
    <property type="match status" value="1"/>
</dbReference>
<keyword evidence="2" id="KW-0175">Coiled coil</keyword>
<dbReference type="InterPro" id="IPR001849">
    <property type="entry name" value="PH_domain"/>
</dbReference>
<name>A0A0L0HD39_SPIPD</name>
<dbReference type="InParanoid" id="A0A0L0HD39"/>